<accession>I1XIX6</accession>
<comment type="subcellular location">
    <subcellularLocation>
        <location evidence="1 8">Cytoplasm</location>
    </subcellularLocation>
</comment>
<keyword evidence="3 8" id="KW-0436">Ligase</keyword>
<dbReference type="Pfam" id="PF01171">
    <property type="entry name" value="ATP_bind_3"/>
    <property type="match status" value="1"/>
</dbReference>
<reference evidence="10 11" key="1">
    <citation type="journal article" date="2012" name="J. Bacteriol.">
        <title>Complete genome sequences of Methylophaga sp. strain JAM1 and Methylophaga sp. strain JAM7.</title>
        <authorList>
            <person name="Villeneuve C."/>
            <person name="Martineau C."/>
            <person name="Mauffrey F."/>
            <person name="Villemur R."/>
        </authorList>
    </citation>
    <scope>NUCLEOTIDE SEQUENCE [LARGE SCALE GENOMIC DNA]</scope>
    <source>
        <strain evidence="10 11">JAM1</strain>
    </source>
</reference>
<dbReference type="InterPro" id="IPR014729">
    <property type="entry name" value="Rossmann-like_a/b/a_fold"/>
</dbReference>
<dbReference type="EMBL" id="CP003390">
    <property type="protein sequence ID" value="AFI84345.1"/>
    <property type="molecule type" value="Genomic_DNA"/>
</dbReference>
<feature type="binding site" evidence="8">
    <location>
        <begin position="4"/>
        <end position="9"/>
    </location>
    <ligand>
        <name>ATP</name>
        <dbReference type="ChEBI" id="CHEBI:30616"/>
    </ligand>
</feature>
<dbReference type="NCBIfam" id="TIGR02432">
    <property type="entry name" value="lysidine_TilS_N"/>
    <property type="match status" value="1"/>
</dbReference>
<dbReference type="Gene3D" id="3.40.50.620">
    <property type="entry name" value="HUPs"/>
    <property type="match status" value="1"/>
</dbReference>
<feature type="domain" description="Lysidine-tRNA(Ile) synthetase C-terminal" evidence="9">
    <location>
        <begin position="344"/>
        <end position="416"/>
    </location>
</feature>
<evidence type="ECO:0000313" key="11">
    <source>
        <dbReference type="Proteomes" id="UP000009144"/>
    </source>
</evidence>
<dbReference type="PANTHER" id="PTHR43033">
    <property type="entry name" value="TRNA(ILE)-LYSIDINE SYNTHASE-RELATED"/>
    <property type="match status" value="1"/>
</dbReference>
<dbReference type="Proteomes" id="UP000009144">
    <property type="component" value="Chromosome"/>
</dbReference>
<name>I1XIX6_METNJ</name>
<evidence type="ECO:0000313" key="10">
    <source>
        <dbReference type="EMBL" id="AFI84345.1"/>
    </source>
</evidence>
<dbReference type="GO" id="GO:0005737">
    <property type="term" value="C:cytoplasm"/>
    <property type="evidence" value="ECO:0007669"/>
    <property type="project" value="UniProtKB-SubCell"/>
</dbReference>
<comment type="domain">
    <text evidence="8">The N-terminal region contains the highly conserved SGGXDS motif, predicted to be a P-loop motif involved in ATP binding.</text>
</comment>
<dbReference type="GO" id="GO:0005524">
    <property type="term" value="F:ATP binding"/>
    <property type="evidence" value="ECO:0007669"/>
    <property type="project" value="UniProtKB-UniRule"/>
</dbReference>
<dbReference type="SUPFAM" id="SSF82829">
    <property type="entry name" value="MesJ substrate recognition domain-like"/>
    <property type="match status" value="1"/>
</dbReference>
<keyword evidence="6 8" id="KW-0067">ATP-binding</keyword>
<dbReference type="EC" id="6.3.4.19" evidence="8"/>
<dbReference type="GO" id="GO:0006400">
    <property type="term" value="P:tRNA modification"/>
    <property type="evidence" value="ECO:0007669"/>
    <property type="project" value="UniProtKB-UniRule"/>
</dbReference>
<dbReference type="HAMAP" id="MF_01161">
    <property type="entry name" value="tRNA_Ile_lys_synt"/>
    <property type="match status" value="1"/>
</dbReference>
<dbReference type="Pfam" id="PF11734">
    <property type="entry name" value="TilS_C"/>
    <property type="match status" value="1"/>
</dbReference>
<proteinExistence type="inferred from homology"/>
<evidence type="ECO:0000256" key="6">
    <source>
        <dbReference type="ARBA" id="ARBA00022840"/>
    </source>
</evidence>
<organism evidence="10 11">
    <name type="scientific">Methylophaga nitratireducenticrescens</name>
    <dbReference type="NCBI Taxonomy" id="754476"/>
    <lineage>
        <taxon>Bacteria</taxon>
        <taxon>Pseudomonadati</taxon>
        <taxon>Pseudomonadota</taxon>
        <taxon>Gammaproteobacteria</taxon>
        <taxon>Thiotrichales</taxon>
        <taxon>Piscirickettsiaceae</taxon>
        <taxon>Methylophaga</taxon>
    </lineage>
</organism>
<dbReference type="Gene3D" id="1.20.59.20">
    <property type="match status" value="1"/>
</dbReference>
<dbReference type="Pfam" id="PF09179">
    <property type="entry name" value="TilS"/>
    <property type="match status" value="1"/>
</dbReference>
<gene>
    <name evidence="8" type="primary">tilS</name>
    <name evidence="10" type="ordered locus">Q7A_1519</name>
</gene>
<dbReference type="InterPro" id="IPR015262">
    <property type="entry name" value="tRNA_Ile_lys_synt_subst-bd"/>
</dbReference>
<evidence type="ECO:0000256" key="5">
    <source>
        <dbReference type="ARBA" id="ARBA00022741"/>
    </source>
</evidence>
<dbReference type="PATRIC" id="fig|754476.3.peg.1499"/>
<dbReference type="InterPro" id="IPR012795">
    <property type="entry name" value="tRNA_Ile_lys_synt_N"/>
</dbReference>
<reference evidence="10 11" key="2">
    <citation type="journal article" date="2013" name="Int. J. Syst. Evol. Microbiol.">
        <title>Methylophaga nitratireducenticrescens sp. nov. and Methylophaga frappieri sp. nov., isolated from the biofilm of the methanol-fed denitrification system treating the seawater at the Montreal Biodome.</title>
        <authorList>
            <person name="Villeneuve C."/>
            <person name="Martineau C."/>
            <person name="Mauffrey F."/>
            <person name="Villemur R."/>
        </authorList>
    </citation>
    <scope>NUCLEOTIDE SEQUENCE [LARGE SCALE GENOMIC DNA]</scope>
    <source>
        <strain evidence="10 11">JAM1</strain>
    </source>
</reference>
<keyword evidence="5 8" id="KW-0547">Nucleotide-binding</keyword>
<evidence type="ECO:0000256" key="1">
    <source>
        <dbReference type="ARBA" id="ARBA00004496"/>
    </source>
</evidence>
<dbReference type="SMART" id="SM00977">
    <property type="entry name" value="TilS_C"/>
    <property type="match status" value="1"/>
</dbReference>
<dbReference type="eggNOG" id="COG0037">
    <property type="taxonomic scope" value="Bacteria"/>
</dbReference>
<dbReference type="AlphaFoldDB" id="I1XIX6"/>
<dbReference type="STRING" id="754476.Q7A_1519"/>
<dbReference type="CDD" id="cd01992">
    <property type="entry name" value="TilS_N"/>
    <property type="match status" value="1"/>
</dbReference>
<evidence type="ECO:0000259" key="9">
    <source>
        <dbReference type="SMART" id="SM00977"/>
    </source>
</evidence>
<evidence type="ECO:0000256" key="3">
    <source>
        <dbReference type="ARBA" id="ARBA00022598"/>
    </source>
</evidence>
<dbReference type="SUPFAM" id="SSF52402">
    <property type="entry name" value="Adenine nucleotide alpha hydrolases-like"/>
    <property type="match status" value="1"/>
</dbReference>
<protein>
    <recommendedName>
        <fullName evidence="8">tRNA(Ile)-lysidine synthase</fullName>
        <ecNumber evidence="8">6.3.4.19</ecNumber>
    </recommendedName>
    <alternativeName>
        <fullName evidence="8">tRNA(Ile)-2-lysyl-cytidine synthase</fullName>
    </alternativeName>
    <alternativeName>
        <fullName evidence="8">tRNA(Ile)-lysidine synthetase</fullName>
    </alternativeName>
</protein>
<evidence type="ECO:0000256" key="7">
    <source>
        <dbReference type="ARBA" id="ARBA00048539"/>
    </source>
</evidence>
<evidence type="ECO:0000256" key="8">
    <source>
        <dbReference type="HAMAP-Rule" id="MF_01161"/>
    </source>
</evidence>
<keyword evidence="11" id="KW-1185">Reference proteome</keyword>
<dbReference type="InterPro" id="IPR012094">
    <property type="entry name" value="tRNA_Ile_lys_synt"/>
</dbReference>
<comment type="function">
    <text evidence="8">Ligates lysine onto the cytidine present at position 34 of the AUA codon-specific tRNA(Ile) that contains the anticodon CAU, in an ATP-dependent manner. Cytidine is converted to lysidine, thus changing the amino acid specificity of the tRNA from methionine to isoleucine.</text>
</comment>
<comment type="catalytic activity">
    <reaction evidence="7 8">
        <text>cytidine(34) in tRNA(Ile2) + L-lysine + ATP = lysidine(34) in tRNA(Ile2) + AMP + diphosphate + H(+)</text>
        <dbReference type="Rhea" id="RHEA:43744"/>
        <dbReference type="Rhea" id="RHEA-COMP:10625"/>
        <dbReference type="Rhea" id="RHEA-COMP:10670"/>
        <dbReference type="ChEBI" id="CHEBI:15378"/>
        <dbReference type="ChEBI" id="CHEBI:30616"/>
        <dbReference type="ChEBI" id="CHEBI:32551"/>
        <dbReference type="ChEBI" id="CHEBI:33019"/>
        <dbReference type="ChEBI" id="CHEBI:82748"/>
        <dbReference type="ChEBI" id="CHEBI:83665"/>
        <dbReference type="ChEBI" id="CHEBI:456215"/>
        <dbReference type="EC" id="6.3.4.19"/>
    </reaction>
</comment>
<dbReference type="SUPFAM" id="SSF56037">
    <property type="entry name" value="PheT/TilS domain"/>
    <property type="match status" value="1"/>
</dbReference>
<dbReference type="NCBIfam" id="TIGR02433">
    <property type="entry name" value="lysidine_TilS_C"/>
    <property type="match status" value="1"/>
</dbReference>
<dbReference type="HOGENOM" id="CLU_018869_2_0_6"/>
<dbReference type="PANTHER" id="PTHR43033:SF1">
    <property type="entry name" value="TRNA(ILE)-LYSIDINE SYNTHASE-RELATED"/>
    <property type="match status" value="1"/>
</dbReference>
<comment type="similarity">
    <text evidence="8">Belongs to the tRNA(Ile)-lysidine synthase family.</text>
</comment>
<keyword evidence="2 8" id="KW-0963">Cytoplasm</keyword>
<dbReference type="GO" id="GO:0032267">
    <property type="term" value="F:tRNA(Ile)-lysidine synthase activity"/>
    <property type="evidence" value="ECO:0007669"/>
    <property type="project" value="UniProtKB-EC"/>
</dbReference>
<dbReference type="KEGG" id="mej:Q7A_1519"/>
<dbReference type="InterPro" id="IPR011063">
    <property type="entry name" value="TilS/TtcA_N"/>
</dbReference>
<sequence>MAYSGGMDSHVLLHFLATHREQFPQKIQIVHVDHQLQSQSAHWAEHCRQVAASLHMPFHCLKVMVTDINQSGLESAARTARYQAIDQLINDDGVLLTGQHLQDQSETLMLQLLRGAGNRGLGAMKAISQWQNLQIVRPLLTISREALLEYATTHQLQWIEDPSNQNTQINRNFLRHQIWPLLQQRWPALNRNLARSANNLQESQILLDEIAQEDLNSVEADVIDGSLNITKLHMLSAPRQRNVLRFFIKQLNMVLPSRINLQRILTEVCQAAVDGQPQVSWSQYIARRYQNILYISTLTQHPLTVLSVNLIYDQQPILLDAERKIVWKALKGKGIRAELFRSGLALTFRQGGEKIQLSGKSHHQSLKKLFQEWQIPVWQRDSIPLLFASQQLVAIVGYACAETAKPLSDETGWLPVIEQT</sequence>
<keyword evidence="4 8" id="KW-0819">tRNA processing</keyword>
<dbReference type="InterPro" id="IPR012796">
    <property type="entry name" value="Lysidine-tRNA-synth_C"/>
</dbReference>
<evidence type="ECO:0000256" key="2">
    <source>
        <dbReference type="ARBA" id="ARBA00022490"/>
    </source>
</evidence>
<evidence type="ECO:0000256" key="4">
    <source>
        <dbReference type="ARBA" id="ARBA00022694"/>
    </source>
</evidence>